<evidence type="ECO:0000313" key="2">
    <source>
        <dbReference type="Proteomes" id="UP000192917"/>
    </source>
</evidence>
<accession>A0A1Y6CZK9</accession>
<protein>
    <submittedName>
        <fullName evidence="1">Uncharacterized protein</fullName>
    </submittedName>
</protein>
<evidence type="ECO:0000313" key="1">
    <source>
        <dbReference type="EMBL" id="SMF85517.1"/>
    </source>
</evidence>
<sequence length="76" mass="8111">MSTDAAAYFRPSLSVPSGVTDRDLAEIGAAIERLVASGASFEEATAELSRLAASMKAARCWRADRSPPRGWAAKRQ</sequence>
<dbReference type="Proteomes" id="UP000192917">
    <property type="component" value="Unassembled WGS sequence"/>
</dbReference>
<proteinExistence type="predicted"/>
<organism evidence="1 2">
    <name type="scientific">Tistlia consotensis USBA 355</name>
    <dbReference type="NCBI Taxonomy" id="560819"/>
    <lineage>
        <taxon>Bacteria</taxon>
        <taxon>Pseudomonadati</taxon>
        <taxon>Pseudomonadota</taxon>
        <taxon>Alphaproteobacteria</taxon>
        <taxon>Rhodospirillales</taxon>
        <taxon>Rhodovibrionaceae</taxon>
        <taxon>Tistlia</taxon>
    </lineage>
</organism>
<dbReference type="AlphaFoldDB" id="A0A1Y6CZK9"/>
<reference evidence="1 2" key="1">
    <citation type="submission" date="2017-04" db="EMBL/GenBank/DDBJ databases">
        <authorList>
            <person name="Afonso C.L."/>
            <person name="Miller P.J."/>
            <person name="Scott M.A."/>
            <person name="Spackman E."/>
            <person name="Goraichik I."/>
            <person name="Dimitrov K.M."/>
            <person name="Suarez D.L."/>
            <person name="Swayne D.E."/>
        </authorList>
    </citation>
    <scope>NUCLEOTIDE SEQUENCE [LARGE SCALE GENOMIC DNA]</scope>
    <source>
        <strain evidence="1 2">USBA 355</strain>
    </source>
</reference>
<gene>
    <name evidence="1" type="ORF">SAMN05428998_1652</name>
</gene>
<keyword evidence="2" id="KW-1185">Reference proteome</keyword>
<name>A0A1Y6CZK9_9PROT</name>
<dbReference type="EMBL" id="FWZX01000065">
    <property type="protein sequence ID" value="SMF85517.1"/>
    <property type="molecule type" value="Genomic_DNA"/>
</dbReference>